<accession>A0A3Q2PUA4</accession>
<dbReference type="AlphaFoldDB" id="A0A3Q2PUA4"/>
<organism evidence="1 2">
    <name type="scientific">Fundulus heteroclitus</name>
    <name type="common">Killifish</name>
    <name type="synonym">Mummichog</name>
    <dbReference type="NCBI Taxonomy" id="8078"/>
    <lineage>
        <taxon>Eukaryota</taxon>
        <taxon>Metazoa</taxon>
        <taxon>Chordata</taxon>
        <taxon>Craniata</taxon>
        <taxon>Vertebrata</taxon>
        <taxon>Euteleostomi</taxon>
        <taxon>Actinopterygii</taxon>
        <taxon>Neopterygii</taxon>
        <taxon>Teleostei</taxon>
        <taxon>Neoteleostei</taxon>
        <taxon>Acanthomorphata</taxon>
        <taxon>Ovalentaria</taxon>
        <taxon>Atherinomorphae</taxon>
        <taxon>Cyprinodontiformes</taxon>
        <taxon>Fundulidae</taxon>
        <taxon>Fundulus</taxon>
    </lineage>
</organism>
<proteinExistence type="predicted"/>
<reference evidence="1" key="2">
    <citation type="submission" date="2025-09" db="UniProtKB">
        <authorList>
            <consortium name="Ensembl"/>
        </authorList>
    </citation>
    <scope>IDENTIFICATION</scope>
</reference>
<evidence type="ECO:0000313" key="2">
    <source>
        <dbReference type="Proteomes" id="UP000265000"/>
    </source>
</evidence>
<name>A0A3Q2PUA4_FUNHE</name>
<keyword evidence="2" id="KW-1185">Reference proteome</keyword>
<protein>
    <submittedName>
        <fullName evidence="1">Uncharacterized protein</fullName>
    </submittedName>
</protein>
<evidence type="ECO:0000313" key="1">
    <source>
        <dbReference type="Ensembl" id="ENSFHEP00000016652.1"/>
    </source>
</evidence>
<sequence>VKSKPLTRNTKLRRNTKNVSAASKILKRTVLSIVWKWNRFAFGFIKRGNQRRRACVREVAQNPAVTKTAALLP</sequence>
<dbReference type="Proteomes" id="UP000265000">
    <property type="component" value="Unplaced"/>
</dbReference>
<reference evidence="1" key="1">
    <citation type="submission" date="2025-08" db="UniProtKB">
        <authorList>
            <consortium name="Ensembl"/>
        </authorList>
    </citation>
    <scope>IDENTIFICATION</scope>
</reference>
<dbReference type="Ensembl" id="ENSFHET00000025116.1">
    <property type="protein sequence ID" value="ENSFHEP00000016652.1"/>
    <property type="gene ID" value="ENSFHEG00000018358.1"/>
</dbReference>